<evidence type="ECO:0000256" key="10">
    <source>
        <dbReference type="ARBA" id="ARBA00022729"/>
    </source>
</evidence>
<dbReference type="SUPFAM" id="SSF56112">
    <property type="entry name" value="Protein kinase-like (PK-like)"/>
    <property type="match status" value="1"/>
</dbReference>
<dbReference type="PROSITE" id="PS50011">
    <property type="entry name" value="PROTEIN_KINASE_DOM"/>
    <property type="match status" value="1"/>
</dbReference>
<evidence type="ECO:0000256" key="1">
    <source>
        <dbReference type="ARBA" id="ARBA00001936"/>
    </source>
</evidence>
<dbReference type="GO" id="GO:0043235">
    <property type="term" value="C:receptor complex"/>
    <property type="evidence" value="ECO:0007669"/>
    <property type="project" value="TreeGrafter"/>
</dbReference>
<dbReference type="EC" id="2.7.11.30" evidence="5"/>
<dbReference type="Ensembl" id="ENSLLET00000010517.1">
    <property type="protein sequence ID" value="ENSLLEP00000010123.1"/>
    <property type="gene ID" value="ENSLLEG00000006451.1"/>
</dbReference>
<feature type="chain" id="PRO_5034657621" description="receptor protein serine/threonine kinase" evidence="21">
    <location>
        <begin position="24"/>
        <end position="509"/>
    </location>
</feature>
<keyword evidence="6" id="KW-0723">Serine/threonine-protein kinase</keyword>
<evidence type="ECO:0000313" key="23">
    <source>
        <dbReference type="Ensembl" id="ENSLLEP00000010123.1"/>
    </source>
</evidence>
<keyword evidence="17" id="KW-0675">Receptor</keyword>
<evidence type="ECO:0000256" key="11">
    <source>
        <dbReference type="ARBA" id="ARBA00022741"/>
    </source>
</evidence>
<dbReference type="Gene3D" id="1.10.510.10">
    <property type="entry name" value="Transferase(Phosphotransferase) domain 1"/>
    <property type="match status" value="1"/>
</dbReference>
<reference evidence="23" key="2">
    <citation type="submission" date="2025-09" db="UniProtKB">
        <authorList>
            <consortium name="Ensembl"/>
        </authorList>
    </citation>
    <scope>IDENTIFICATION</scope>
</reference>
<evidence type="ECO:0000256" key="12">
    <source>
        <dbReference type="ARBA" id="ARBA00022777"/>
    </source>
</evidence>
<keyword evidence="11" id="KW-0547">Nucleotide-binding</keyword>
<evidence type="ECO:0000256" key="18">
    <source>
        <dbReference type="ARBA" id="ARBA00023180"/>
    </source>
</evidence>
<dbReference type="InterPro" id="IPR045860">
    <property type="entry name" value="Snake_toxin-like_sf"/>
</dbReference>
<evidence type="ECO:0000256" key="16">
    <source>
        <dbReference type="ARBA" id="ARBA00023136"/>
    </source>
</evidence>
<evidence type="ECO:0000256" key="3">
    <source>
        <dbReference type="ARBA" id="ARBA00004479"/>
    </source>
</evidence>
<keyword evidence="10 21" id="KW-0732">Signal</keyword>
<evidence type="ECO:0000313" key="24">
    <source>
        <dbReference type="Proteomes" id="UP000694569"/>
    </source>
</evidence>
<gene>
    <name evidence="23" type="primary">AMHR2</name>
</gene>
<feature type="domain" description="Protein kinase" evidence="22">
    <location>
        <begin position="152"/>
        <end position="496"/>
    </location>
</feature>
<comment type="cofactor">
    <cofactor evidence="1">
        <name>Mn(2+)</name>
        <dbReference type="ChEBI" id="CHEBI:29035"/>
    </cofactor>
</comment>
<proteinExistence type="inferred from homology"/>
<dbReference type="GO" id="GO:0030509">
    <property type="term" value="P:BMP signaling pathway"/>
    <property type="evidence" value="ECO:0007669"/>
    <property type="project" value="TreeGrafter"/>
</dbReference>
<comment type="catalytic activity">
    <reaction evidence="19">
        <text>L-seryl-[receptor-protein] + ATP = O-phospho-L-seryl-[receptor-protein] + ADP + H(+)</text>
        <dbReference type="Rhea" id="RHEA:18673"/>
        <dbReference type="Rhea" id="RHEA-COMP:11022"/>
        <dbReference type="Rhea" id="RHEA-COMP:11023"/>
        <dbReference type="ChEBI" id="CHEBI:15378"/>
        <dbReference type="ChEBI" id="CHEBI:29999"/>
        <dbReference type="ChEBI" id="CHEBI:30616"/>
        <dbReference type="ChEBI" id="CHEBI:83421"/>
        <dbReference type="ChEBI" id="CHEBI:456216"/>
        <dbReference type="EC" id="2.7.11.30"/>
    </reaction>
</comment>
<evidence type="ECO:0000256" key="20">
    <source>
        <dbReference type="ARBA" id="ARBA00048773"/>
    </source>
</evidence>
<evidence type="ECO:0000256" key="4">
    <source>
        <dbReference type="ARBA" id="ARBA00009605"/>
    </source>
</evidence>
<accession>A0A8C5PAK2</accession>
<evidence type="ECO:0000256" key="8">
    <source>
        <dbReference type="ARBA" id="ARBA00022692"/>
    </source>
</evidence>
<dbReference type="InterPro" id="IPR011009">
    <property type="entry name" value="Kinase-like_dom_sf"/>
</dbReference>
<dbReference type="AlphaFoldDB" id="A0A8C5PAK2"/>
<keyword evidence="9" id="KW-0479">Metal-binding</keyword>
<dbReference type="FunFam" id="1.10.510.10:FF:000487">
    <property type="entry name" value="Anti-Muellerian hormone type-2 receptor"/>
    <property type="match status" value="1"/>
</dbReference>
<dbReference type="PANTHER" id="PTHR23255:SF49">
    <property type="entry name" value="ANTI-MUELLERIAN HORMONE TYPE-2 RECEPTOR"/>
    <property type="match status" value="1"/>
</dbReference>
<evidence type="ECO:0000259" key="22">
    <source>
        <dbReference type="PROSITE" id="PS50011"/>
    </source>
</evidence>
<dbReference type="PANTHER" id="PTHR23255">
    <property type="entry name" value="TRANSFORMING GROWTH FACTOR-BETA RECEPTOR TYPE I AND II"/>
    <property type="match status" value="1"/>
</dbReference>
<keyword evidence="16" id="KW-0472">Membrane</keyword>
<evidence type="ECO:0000256" key="2">
    <source>
        <dbReference type="ARBA" id="ARBA00001946"/>
    </source>
</evidence>
<dbReference type="GeneTree" id="ENSGT00940000160885"/>
<dbReference type="SUPFAM" id="SSF57302">
    <property type="entry name" value="Snake toxin-like"/>
    <property type="match status" value="1"/>
</dbReference>
<dbReference type="InterPro" id="IPR001245">
    <property type="entry name" value="Ser-Thr/Tyr_kinase_cat_dom"/>
</dbReference>
<name>A0A8C5PAK2_9ANUR</name>
<dbReference type="Pfam" id="PF07714">
    <property type="entry name" value="PK_Tyr_Ser-Thr"/>
    <property type="match status" value="1"/>
</dbReference>
<reference evidence="23" key="1">
    <citation type="submission" date="2025-08" db="UniProtKB">
        <authorList>
            <consortium name="Ensembl"/>
        </authorList>
    </citation>
    <scope>IDENTIFICATION</scope>
</reference>
<keyword evidence="13" id="KW-0067">ATP-binding</keyword>
<keyword evidence="15" id="KW-1133">Transmembrane helix</keyword>
<comment type="similarity">
    <text evidence="4">Belongs to the protein kinase superfamily. TKL Ser/Thr protein kinase family. TGFB receptor subfamily.</text>
</comment>
<evidence type="ECO:0000256" key="9">
    <source>
        <dbReference type="ARBA" id="ARBA00022723"/>
    </source>
</evidence>
<feature type="signal peptide" evidence="21">
    <location>
        <begin position="1"/>
        <end position="23"/>
    </location>
</feature>
<evidence type="ECO:0000256" key="7">
    <source>
        <dbReference type="ARBA" id="ARBA00022679"/>
    </source>
</evidence>
<keyword evidence="14" id="KW-0460">Magnesium</keyword>
<dbReference type="Gene3D" id="2.10.60.10">
    <property type="entry name" value="CD59"/>
    <property type="match status" value="1"/>
</dbReference>
<evidence type="ECO:0000256" key="21">
    <source>
        <dbReference type="SAM" id="SignalP"/>
    </source>
</evidence>
<keyword evidence="24" id="KW-1185">Reference proteome</keyword>
<comment type="catalytic activity">
    <reaction evidence="20">
        <text>L-threonyl-[receptor-protein] + ATP = O-phospho-L-threonyl-[receptor-protein] + ADP + H(+)</text>
        <dbReference type="Rhea" id="RHEA:44880"/>
        <dbReference type="Rhea" id="RHEA-COMP:11024"/>
        <dbReference type="Rhea" id="RHEA-COMP:11025"/>
        <dbReference type="ChEBI" id="CHEBI:15378"/>
        <dbReference type="ChEBI" id="CHEBI:30013"/>
        <dbReference type="ChEBI" id="CHEBI:30616"/>
        <dbReference type="ChEBI" id="CHEBI:61977"/>
        <dbReference type="ChEBI" id="CHEBI:456216"/>
        <dbReference type="EC" id="2.7.11.30"/>
    </reaction>
</comment>
<dbReference type="GO" id="GO:0005886">
    <property type="term" value="C:plasma membrane"/>
    <property type="evidence" value="ECO:0007669"/>
    <property type="project" value="TreeGrafter"/>
</dbReference>
<protein>
    <recommendedName>
        <fullName evidence="5">receptor protein serine/threonine kinase</fullName>
        <ecNumber evidence="5">2.7.11.30</ecNumber>
    </recommendedName>
</protein>
<dbReference type="GO" id="GO:0005524">
    <property type="term" value="F:ATP binding"/>
    <property type="evidence" value="ECO:0007669"/>
    <property type="project" value="UniProtKB-KW"/>
</dbReference>
<keyword evidence="8" id="KW-0812">Transmembrane</keyword>
<evidence type="ECO:0000256" key="17">
    <source>
        <dbReference type="ARBA" id="ARBA00023170"/>
    </source>
</evidence>
<dbReference type="InterPro" id="IPR000719">
    <property type="entry name" value="Prot_kinase_dom"/>
</dbReference>
<evidence type="ECO:0000256" key="15">
    <source>
        <dbReference type="ARBA" id="ARBA00022989"/>
    </source>
</evidence>
<evidence type="ECO:0000256" key="6">
    <source>
        <dbReference type="ARBA" id="ARBA00022527"/>
    </source>
</evidence>
<evidence type="ECO:0000256" key="19">
    <source>
        <dbReference type="ARBA" id="ARBA00047681"/>
    </source>
</evidence>
<sequence>MGMLSAGLGLSLLMISSTVLLQAANPKSILCEMYENTSLHYKKSMHNLGEPIEPGIIRCNSCCMAVWKIHKGELQPGLLGCYPDRKVCASPVCTPVIESSPLHYCFCSSNMCNSNITIPHQRISPTQTEPERCAHWNLSCDWAGPARERRRNASSFTLRKFQFGCLIIRKQDDLELQEIITPDEEDSPPTLPVDGLVLVQPLREERLAAHLWLGVLHGRSVIIKGYPPHLKELYRNEWKIINLLARFQHENIVRLLAAGSGMVGSLENHQFLVLQHYPQGSLRNYLTGHTTDWTTAYQLAVSLTRGLAFLHTYTCGDTQKPSIAHRDLNSDNVLVTERSSCIISDFGLSVILERQQMKSNNKQDPAKICMAGTLRYMSPEMLDGFLNLMSLERALTQADMYSLGLLLWEIFFRCKDLYEDCQPPEYQVVFIEELGPNPTLDELRSLVVEHKRRPQLPKPWIRNVHSVALWEMLEDCWDADSEARLSAHCAQQRLWNIGQTTLHQCCEEP</sequence>
<dbReference type="GO" id="GO:0005024">
    <property type="term" value="F:transforming growth factor beta receptor activity"/>
    <property type="evidence" value="ECO:0007669"/>
    <property type="project" value="TreeGrafter"/>
</dbReference>
<comment type="cofactor">
    <cofactor evidence="2">
        <name>Mg(2+)</name>
        <dbReference type="ChEBI" id="CHEBI:18420"/>
    </cofactor>
</comment>
<keyword evidence="18" id="KW-0325">Glycoprotein</keyword>
<evidence type="ECO:0000256" key="13">
    <source>
        <dbReference type="ARBA" id="ARBA00022840"/>
    </source>
</evidence>
<keyword evidence="7" id="KW-0808">Transferase</keyword>
<evidence type="ECO:0000256" key="14">
    <source>
        <dbReference type="ARBA" id="ARBA00022842"/>
    </source>
</evidence>
<dbReference type="Proteomes" id="UP000694569">
    <property type="component" value="Unplaced"/>
</dbReference>
<organism evidence="23 24">
    <name type="scientific">Leptobrachium leishanense</name>
    <name type="common">Leishan spiny toad</name>
    <dbReference type="NCBI Taxonomy" id="445787"/>
    <lineage>
        <taxon>Eukaryota</taxon>
        <taxon>Metazoa</taxon>
        <taxon>Chordata</taxon>
        <taxon>Craniata</taxon>
        <taxon>Vertebrata</taxon>
        <taxon>Euteleostomi</taxon>
        <taxon>Amphibia</taxon>
        <taxon>Batrachia</taxon>
        <taxon>Anura</taxon>
        <taxon>Pelobatoidea</taxon>
        <taxon>Megophryidae</taxon>
        <taxon>Leptobrachium</taxon>
    </lineage>
</organism>
<dbReference type="InterPro" id="IPR000333">
    <property type="entry name" value="TGFB_receptor"/>
</dbReference>
<keyword evidence="12" id="KW-0418">Kinase</keyword>
<dbReference type="Gene3D" id="3.30.200.20">
    <property type="entry name" value="Phosphorylase Kinase, domain 1"/>
    <property type="match status" value="1"/>
</dbReference>
<evidence type="ECO:0000256" key="5">
    <source>
        <dbReference type="ARBA" id="ARBA00012401"/>
    </source>
</evidence>
<comment type="subcellular location">
    <subcellularLocation>
        <location evidence="3">Membrane</location>
        <topology evidence="3">Single-pass type I membrane protein</topology>
    </subcellularLocation>
</comment>
<dbReference type="OrthoDB" id="547665at2759"/>